<evidence type="ECO:0008006" key="2">
    <source>
        <dbReference type="Google" id="ProtNLM"/>
    </source>
</evidence>
<sequence>DHIVPIAVFNFTRPEHTDFKRCWDLSNLRLLPDKENMTKSDKIDKPFQPALRI</sequence>
<evidence type="ECO:0000313" key="1">
    <source>
        <dbReference type="EMBL" id="GAJ03173.1"/>
    </source>
</evidence>
<name>X1TCY2_9ZZZZ</name>
<comment type="caution">
    <text evidence="1">The sequence shown here is derived from an EMBL/GenBank/DDBJ whole genome shotgun (WGS) entry which is preliminary data.</text>
</comment>
<organism evidence="1">
    <name type="scientific">marine sediment metagenome</name>
    <dbReference type="NCBI Taxonomy" id="412755"/>
    <lineage>
        <taxon>unclassified sequences</taxon>
        <taxon>metagenomes</taxon>
        <taxon>ecological metagenomes</taxon>
    </lineage>
</organism>
<proteinExistence type="predicted"/>
<dbReference type="EMBL" id="BARW01031409">
    <property type="protein sequence ID" value="GAJ03173.1"/>
    <property type="molecule type" value="Genomic_DNA"/>
</dbReference>
<reference evidence="1" key="1">
    <citation type="journal article" date="2014" name="Front. Microbiol.">
        <title>High frequency of phylogenetically diverse reductive dehalogenase-homologous genes in deep subseafloor sedimentary metagenomes.</title>
        <authorList>
            <person name="Kawai M."/>
            <person name="Futagami T."/>
            <person name="Toyoda A."/>
            <person name="Takaki Y."/>
            <person name="Nishi S."/>
            <person name="Hori S."/>
            <person name="Arai W."/>
            <person name="Tsubouchi T."/>
            <person name="Morono Y."/>
            <person name="Uchiyama I."/>
            <person name="Ito T."/>
            <person name="Fujiyama A."/>
            <person name="Inagaki F."/>
            <person name="Takami H."/>
        </authorList>
    </citation>
    <scope>NUCLEOTIDE SEQUENCE</scope>
    <source>
        <strain evidence="1">Expedition CK06-06</strain>
    </source>
</reference>
<accession>X1TCY2</accession>
<protein>
    <recommendedName>
        <fullName evidence="2">HNH endonuclease</fullName>
    </recommendedName>
</protein>
<dbReference type="AlphaFoldDB" id="X1TCY2"/>
<feature type="non-terminal residue" evidence="1">
    <location>
        <position position="1"/>
    </location>
</feature>
<gene>
    <name evidence="1" type="ORF">S12H4_49967</name>
</gene>